<sequence>MIENKLFSSMSEKEQRAWLKEFQLWTGRTLPRLENPSCPWTKKDREAMERGLWLISSFLFCRSFVYDASSFGEYDRQIKPMRRYVDKVQEELKKYISIQTIDLTDPSLLKPHVGRPTKAEAAARKLKEEQERKEREKIQPQLFAEDNSFLESPRLEVVIPPRMPNAGTRLHLDQLKWLLSPALQDAVDSIRDLRSLAASNAEQAKALALAGGSPKDISQYAKAAAHYTEEYGKIYDNVDNELAKVYVRLGDDTRYQKQMKKQRVDIKGLRHLLRFYYNKMPEGFREQVNREIEYNDPKQAKQRAKEEEKHKAALKLMKYIVRTDKPNTPVRIRGLEKRLKELTKLIGKEKAKRYQPYIDYAKSHPGEIPGEALKGFKKKG</sequence>
<protein>
    <submittedName>
        <fullName evidence="1">Uncharacterized protein</fullName>
    </submittedName>
</protein>
<name>A0A8S5SQQ4_9CAUD</name>
<reference evidence="1" key="1">
    <citation type="journal article" date="2021" name="Proc. Natl. Acad. Sci. U.S.A.">
        <title>A Catalog of Tens of Thousands of Viruses from Human Metagenomes Reveals Hidden Associations with Chronic Diseases.</title>
        <authorList>
            <person name="Tisza M.J."/>
            <person name="Buck C.B."/>
        </authorList>
    </citation>
    <scope>NUCLEOTIDE SEQUENCE</scope>
    <source>
        <strain evidence="1">CtLdn10</strain>
    </source>
</reference>
<accession>A0A8S5SQQ4</accession>
<organism evidence="1">
    <name type="scientific">Siphoviridae sp. ctLdn10</name>
    <dbReference type="NCBI Taxonomy" id="2827847"/>
    <lineage>
        <taxon>Viruses</taxon>
        <taxon>Duplodnaviria</taxon>
        <taxon>Heunggongvirae</taxon>
        <taxon>Uroviricota</taxon>
        <taxon>Caudoviricetes</taxon>
    </lineage>
</organism>
<evidence type="ECO:0000313" key="1">
    <source>
        <dbReference type="EMBL" id="DAF53139.1"/>
    </source>
</evidence>
<proteinExistence type="predicted"/>
<dbReference type="EMBL" id="BK032647">
    <property type="protein sequence ID" value="DAF53139.1"/>
    <property type="molecule type" value="Genomic_DNA"/>
</dbReference>